<keyword evidence="3" id="KW-0156">Chromatin regulator</keyword>
<reference evidence="5" key="1">
    <citation type="submission" date="2018-11" db="EMBL/GenBank/DDBJ databases">
        <authorList>
            <consortium name="Pathogen Informatics"/>
        </authorList>
    </citation>
    <scope>NUCLEOTIDE SEQUENCE</scope>
</reference>
<organism evidence="5 6">
    <name type="scientific">Protopolystoma xenopodis</name>
    <dbReference type="NCBI Taxonomy" id="117903"/>
    <lineage>
        <taxon>Eukaryota</taxon>
        <taxon>Metazoa</taxon>
        <taxon>Spiralia</taxon>
        <taxon>Lophotrochozoa</taxon>
        <taxon>Platyhelminthes</taxon>
        <taxon>Monogenea</taxon>
        <taxon>Polyopisthocotylea</taxon>
        <taxon>Polystomatidea</taxon>
        <taxon>Polystomatidae</taxon>
        <taxon>Protopolystoma</taxon>
    </lineage>
</organism>
<dbReference type="PANTHER" id="PTHR14744">
    <property type="entry name" value="N-ALPHA-ACETYLTRANSFERASE 60"/>
    <property type="match status" value="1"/>
</dbReference>
<dbReference type="GO" id="GO:0000139">
    <property type="term" value="C:Golgi membrane"/>
    <property type="evidence" value="ECO:0007669"/>
    <property type="project" value="TreeGrafter"/>
</dbReference>
<dbReference type="EC" id="2.3.1.48" evidence="1"/>
<proteinExistence type="predicted"/>
<gene>
    <name evidence="5" type="ORF">PXEA_LOCUS23882</name>
</gene>
<evidence type="ECO:0000256" key="4">
    <source>
        <dbReference type="ARBA" id="ARBA00023315"/>
    </source>
</evidence>
<accession>A0A3S5AWM2</accession>
<keyword evidence="6" id="KW-1185">Reference proteome</keyword>
<dbReference type="EMBL" id="CAAALY010112343">
    <property type="protein sequence ID" value="VEL30442.1"/>
    <property type="molecule type" value="Genomic_DNA"/>
</dbReference>
<dbReference type="Gene3D" id="3.40.630.30">
    <property type="match status" value="1"/>
</dbReference>
<evidence type="ECO:0000313" key="5">
    <source>
        <dbReference type="EMBL" id="VEL30442.1"/>
    </source>
</evidence>
<name>A0A3S5AWM2_9PLAT</name>
<dbReference type="OrthoDB" id="47017at2759"/>
<keyword evidence="4" id="KW-0012">Acyltransferase</keyword>
<dbReference type="SUPFAM" id="SSF55729">
    <property type="entry name" value="Acyl-CoA N-acyltransferases (Nat)"/>
    <property type="match status" value="1"/>
</dbReference>
<keyword evidence="2" id="KW-0808">Transferase</keyword>
<evidence type="ECO:0000256" key="3">
    <source>
        <dbReference type="ARBA" id="ARBA00022853"/>
    </source>
</evidence>
<protein>
    <recommendedName>
        <fullName evidence="1">histone acetyltransferase</fullName>
        <ecNumber evidence="1">2.3.1.48</ecNumber>
    </recommendedName>
</protein>
<dbReference type="Proteomes" id="UP000784294">
    <property type="component" value="Unassembled WGS sequence"/>
</dbReference>
<dbReference type="InterPro" id="IPR016181">
    <property type="entry name" value="Acyl_CoA_acyltransferase"/>
</dbReference>
<dbReference type="GO" id="GO:0004402">
    <property type="term" value="F:histone acetyltransferase activity"/>
    <property type="evidence" value="ECO:0007669"/>
    <property type="project" value="TreeGrafter"/>
</dbReference>
<dbReference type="GO" id="GO:0004596">
    <property type="term" value="F:protein-N-terminal amino-acid acetyltransferase activity"/>
    <property type="evidence" value="ECO:0007669"/>
    <property type="project" value="InterPro"/>
</dbReference>
<dbReference type="InterPro" id="IPR045141">
    <property type="entry name" value="NAA60-like"/>
</dbReference>
<dbReference type="PANTHER" id="PTHR14744:SF15">
    <property type="entry name" value="N-ALPHA-ACETYLTRANSFERASE 60"/>
    <property type="match status" value="1"/>
</dbReference>
<evidence type="ECO:0000256" key="2">
    <source>
        <dbReference type="ARBA" id="ARBA00022679"/>
    </source>
</evidence>
<comment type="caution">
    <text evidence="5">The sequence shown here is derived from an EMBL/GenBank/DDBJ whole genome shotgun (WGS) entry which is preliminary data.</text>
</comment>
<evidence type="ECO:0000256" key="1">
    <source>
        <dbReference type="ARBA" id="ARBA00013184"/>
    </source>
</evidence>
<sequence length="176" mass="19737">MFNLSGLPRSQAISIALNHLTLWTYASPEHNEYVSIRNSALVGHVMAPGASISSRLETKSCTASCLAVYLHTLPTNQQAVQFYERRGFRLHRRTSSYYIINGRAKDGCCYVKYINGGRGQATLLYPLNKYHHAYCFHSHGDALNSANSFISQHFRLHSMSLLGKGSIFRLNLKIVA</sequence>
<evidence type="ECO:0000313" key="6">
    <source>
        <dbReference type="Proteomes" id="UP000784294"/>
    </source>
</evidence>
<dbReference type="AlphaFoldDB" id="A0A3S5AWM2"/>